<feature type="domain" description="Carrier" evidence="5">
    <location>
        <begin position="1297"/>
        <end position="1372"/>
    </location>
</feature>
<dbReference type="InterPro" id="IPR036291">
    <property type="entry name" value="NAD(P)-bd_dom_sf"/>
</dbReference>
<dbReference type="InterPro" id="IPR009081">
    <property type="entry name" value="PP-bd_ACP"/>
</dbReference>
<dbReference type="SMART" id="SM00823">
    <property type="entry name" value="PKS_PP"/>
    <property type="match status" value="1"/>
</dbReference>
<keyword evidence="4" id="KW-0597">Phosphoprotein</keyword>
<dbReference type="GO" id="GO:0006633">
    <property type="term" value="P:fatty acid biosynthetic process"/>
    <property type="evidence" value="ECO:0007669"/>
    <property type="project" value="TreeGrafter"/>
</dbReference>
<evidence type="ECO:0000256" key="1">
    <source>
        <dbReference type="ARBA" id="ARBA00001957"/>
    </source>
</evidence>
<evidence type="ECO:0000259" key="5">
    <source>
        <dbReference type="PROSITE" id="PS50075"/>
    </source>
</evidence>
<dbReference type="SUPFAM" id="SSF47336">
    <property type="entry name" value="ACP-like"/>
    <property type="match status" value="1"/>
</dbReference>
<proteinExistence type="inferred from homology"/>
<dbReference type="InterPro" id="IPR036736">
    <property type="entry name" value="ACP-like_sf"/>
</dbReference>
<dbReference type="Gene3D" id="1.10.1200.10">
    <property type="entry name" value="ACP-like"/>
    <property type="match status" value="1"/>
</dbReference>
<dbReference type="InterPro" id="IPR045851">
    <property type="entry name" value="AMP-bd_C_sf"/>
</dbReference>
<dbReference type="CDD" id="cd05906">
    <property type="entry name" value="A_NRPS_TubE_like"/>
    <property type="match status" value="1"/>
</dbReference>
<dbReference type="PANTHER" id="PTHR22754:SF32">
    <property type="entry name" value="DISCO-INTERACTING PROTEIN 2"/>
    <property type="match status" value="1"/>
</dbReference>
<accession>A0A8J7HRB2</accession>
<evidence type="ECO:0000256" key="4">
    <source>
        <dbReference type="ARBA" id="ARBA00022553"/>
    </source>
</evidence>
<dbReference type="GO" id="GO:0070566">
    <property type="term" value="F:adenylyltransferase activity"/>
    <property type="evidence" value="ECO:0007669"/>
    <property type="project" value="TreeGrafter"/>
</dbReference>
<organism evidence="6 7">
    <name type="scientific">Amazonocrinis nigriterrae CENA67</name>
    <dbReference type="NCBI Taxonomy" id="2794033"/>
    <lineage>
        <taxon>Bacteria</taxon>
        <taxon>Bacillati</taxon>
        <taxon>Cyanobacteriota</taxon>
        <taxon>Cyanophyceae</taxon>
        <taxon>Nostocales</taxon>
        <taxon>Nostocaceae</taxon>
        <taxon>Amazonocrinis</taxon>
        <taxon>Amazonocrinis nigriterrae</taxon>
    </lineage>
</organism>
<dbReference type="PANTHER" id="PTHR22754">
    <property type="entry name" value="DISCO-INTERACTING PROTEIN 2 DIP2 -RELATED"/>
    <property type="match status" value="1"/>
</dbReference>
<dbReference type="InterPro" id="IPR013968">
    <property type="entry name" value="PKS_KR"/>
</dbReference>
<dbReference type="RefSeq" id="WP_198122987.1">
    <property type="nucleotide sequence ID" value="NZ_JAECZC010000002.1"/>
</dbReference>
<dbReference type="Gene3D" id="3.40.50.720">
    <property type="entry name" value="NAD(P)-binding Rossmann-like Domain"/>
    <property type="match status" value="1"/>
</dbReference>
<evidence type="ECO:0000256" key="3">
    <source>
        <dbReference type="ARBA" id="ARBA00022450"/>
    </source>
</evidence>
<dbReference type="Gene3D" id="3.40.50.12780">
    <property type="entry name" value="N-terminal domain of ligase-like"/>
    <property type="match status" value="1"/>
</dbReference>
<dbReference type="EMBL" id="JAECZC010000002">
    <property type="protein sequence ID" value="MBH8560939.1"/>
    <property type="molecule type" value="Genomic_DNA"/>
</dbReference>
<dbReference type="InterPro" id="IPR057326">
    <property type="entry name" value="KR_dom"/>
</dbReference>
<gene>
    <name evidence="6" type="ORF">I8748_01870</name>
</gene>
<dbReference type="CDD" id="cd08953">
    <property type="entry name" value="KR_2_SDR_x"/>
    <property type="match status" value="1"/>
</dbReference>
<comment type="similarity">
    <text evidence="2">Belongs to the ATP-dependent AMP-binding enzyme family.</text>
</comment>
<comment type="cofactor">
    <cofactor evidence="1">
        <name>pantetheine 4'-phosphate</name>
        <dbReference type="ChEBI" id="CHEBI:47942"/>
    </cofactor>
</comment>
<dbReference type="SUPFAM" id="SSF56801">
    <property type="entry name" value="Acetyl-CoA synthetase-like"/>
    <property type="match status" value="2"/>
</dbReference>
<dbReference type="InterPro" id="IPR020845">
    <property type="entry name" value="AMP-binding_CS"/>
</dbReference>
<keyword evidence="3" id="KW-0596">Phosphopantetheine</keyword>
<dbReference type="Pfam" id="PF00501">
    <property type="entry name" value="AMP-binding"/>
    <property type="match status" value="1"/>
</dbReference>
<dbReference type="SMART" id="SM00822">
    <property type="entry name" value="PKS_KR"/>
    <property type="match status" value="1"/>
</dbReference>
<dbReference type="Proteomes" id="UP000632766">
    <property type="component" value="Unassembled WGS sequence"/>
</dbReference>
<evidence type="ECO:0000313" key="7">
    <source>
        <dbReference type="Proteomes" id="UP000632766"/>
    </source>
</evidence>
<evidence type="ECO:0000313" key="6">
    <source>
        <dbReference type="EMBL" id="MBH8560939.1"/>
    </source>
</evidence>
<dbReference type="InterPro" id="IPR049490">
    <property type="entry name" value="C883_1060-like_KR_N"/>
</dbReference>
<dbReference type="Pfam" id="PF00550">
    <property type="entry name" value="PP-binding"/>
    <property type="match status" value="1"/>
</dbReference>
<dbReference type="SUPFAM" id="SSF51735">
    <property type="entry name" value="NAD(P)-binding Rossmann-fold domains"/>
    <property type="match status" value="2"/>
</dbReference>
<dbReference type="PROSITE" id="PS00455">
    <property type="entry name" value="AMP_BINDING"/>
    <property type="match status" value="1"/>
</dbReference>
<name>A0A8J7HRB2_9NOST</name>
<evidence type="ECO:0000256" key="2">
    <source>
        <dbReference type="ARBA" id="ARBA00006432"/>
    </source>
</evidence>
<dbReference type="GO" id="GO:0005886">
    <property type="term" value="C:plasma membrane"/>
    <property type="evidence" value="ECO:0007669"/>
    <property type="project" value="TreeGrafter"/>
</dbReference>
<dbReference type="Pfam" id="PF21394">
    <property type="entry name" value="Beta-ketacyl_N"/>
    <property type="match status" value="1"/>
</dbReference>
<dbReference type="GO" id="GO:0031177">
    <property type="term" value="F:phosphopantetheine binding"/>
    <property type="evidence" value="ECO:0007669"/>
    <property type="project" value="InterPro"/>
</dbReference>
<sequence length="1393" mass="155418">MAHNSKTSQVEAALLIAPSVEDCRVLLRDTETNSSQLMAYVVLKEAFFPQQLQSHLQALLPPELLPSAYVPLSSLPLLANGEIDEQALTLLPVIDFDVVQRSEAQLQALPEIDQVAVVVQQQAKSLPPLHLMDLLPNWQAAVASSDLIDKTKAYPGEVNKNKLPSDKLAISHGELLQLDETAPKTLAQALQRAAKDSPTKGIVYIQLDDSQRTQTYKDLLLEAQRIKAGLRKLGLQPQDKVIFQLEENQDFIPAFWGCVLGGFVPVPIAPAPTYEPGQSATRKLENAWQMLGRPTILTTANLAPAIQAWSQVLNLENLQLTTIDNLRQCEPDQNSHLSLADDTAVLVLTSGSTGMPKGVVLSHNNLLSRTAGSIQMNGFSSEDITLNWMPLDHVAGIIYFHIRDVYLACQQIQVPTQLILQQPLKWLDWIEQHRVTITFAPNFAFGLVNNYAQEISERHWDLSSVKFLLNGAESIVAKTAKRFMELLALHGLKTTVMHPAWGMAEVSSGVTYSHNFSLSLIDDSFVEVGVPIPGVNVRIVDSHNQVVTENTIGSLQISGNTVMSGYYQNPELNQEVFTEDGWFITGDLGFLNQGCLTITGREKDVIIINGVNYYSHEIESAVEEIQGVEVSYTAVVGVRGAFDHTDKLAIFFSLAVVDSVELGKLTKEIRSQVVQNIGINPDYLIPVDKEQIPKTSIGKIQRSQLKKSFEAGEFNHILKQLDILHANANTIPDWFYQKVWRCKQAATLNPHPWTNLTLVFLDELGLGTFLCNQLEQQNLPYVCVSWGSDFAQLSANHFTLTPANPDHYQRLLSTLKADNLTIGQILHLWNYQEYGGEINSLETLEETQYLGIYSLLFLSQALDKVQGSEHPVKLLFISSYTQSTQPTDKIAYEKATVLGVVKTIPQEIPWLNCRHLDLQPNQVEENGTYILQELQVLSKEPEVVYRDGKRFVAGLEKVDLQKHSKQQLVFKQGGMYLITGGLGGVGVEIAKYLIKSFNAKLLLVGRTPLSEQNVTSEDISAKIQAYQELQQLGGAVIYEAVDICDLSKLQQVVEQTKLRWGCKLDGVIHLAGVYHERLLLDETQESLAAMLRPKVFGTWVLHQMLVNQKQGVFISFSSLMSFFGGATIGGYTAANTFVESLNQYQRSFHLLQSYCFAWTIWREIGINKGYQRQDLTRAQGYYDMNPQQGVYSFLTGLYHDQTPLIVGLDGSNRKIRRFCGEFGELQKLTAYFTNNKDLEVVGLSDVTVQDRFQATVNCDFVQIPEMPLTATGEIDRNSLTKGITHTGDNSPAREFVAPSNEMERQIAQSWQEVLGIPQISIDDNFFELGGNSLLAFQVIARLRETFSIELSLNRFFASPTVAGLQQSIEALRIAAQEWNASVEYAEIYEEGVL</sequence>
<dbReference type="InterPro" id="IPR020806">
    <property type="entry name" value="PKS_PP-bd"/>
</dbReference>
<dbReference type="InterPro" id="IPR000873">
    <property type="entry name" value="AMP-dep_synth/lig_dom"/>
</dbReference>
<dbReference type="Pfam" id="PF08659">
    <property type="entry name" value="KR"/>
    <property type="match status" value="1"/>
</dbReference>
<keyword evidence="7" id="KW-1185">Reference proteome</keyword>
<dbReference type="InterPro" id="IPR042099">
    <property type="entry name" value="ANL_N_sf"/>
</dbReference>
<reference evidence="6 7" key="1">
    <citation type="journal article" date="2021" name="Int. J. Syst. Evol. Microbiol.">
        <title>Amazonocrinis nigriterrae gen. nov., sp. nov., Atlanticothrix silvestris gen. nov., sp. nov. and Dendronalium phyllosphericum gen. nov., sp. nov., nostocacean cyanobacteria from Brazilian environments.</title>
        <authorList>
            <person name="Alvarenga D.O."/>
            <person name="Andreote A.P.D."/>
            <person name="Branco L.H.Z."/>
            <person name="Delbaje E."/>
            <person name="Cruz R.B."/>
            <person name="Varani A.M."/>
            <person name="Fiore M.F."/>
        </authorList>
    </citation>
    <scope>NUCLEOTIDE SEQUENCE [LARGE SCALE GENOMIC DNA]</scope>
    <source>
        <strain evidence="6 7">CENA67</strain>
    </source>
</reference>
<dbReference type="FunFam" id="1.10.1200.10:FF:000005">
    <property type="entry name" value="Nonribosomal peptide synthetase 1"/>
    <property type="match status" value="1"/>
</dbReference>
<dbReference type="Gene3D" id="3.30.300.30">
    <property type="match status" value="2"/>
</dbReference>
<comment type="caution">
    <text evidence="6">The sequence shown here is derived from an EMBL/GenBank/DDBJ whole genome shotgun (WGS) entry which is preliminary data.</text>
</comment>
<protein>
    <submittedName>
        <fullName evidence="6">SDR family NAD(P)-dependent oxidoreductase</fullName>
    </submittedName>
</protein>
<dbReference type="PROSITE" id="PS50075">
    <property type="entry name" value="CARRIER"/>
    <property type="match status" value="1"/>
</dbReference>